<feature type="transmembrane region" description="Helical" evidence="1">
    <location>
        <begin position="72"/>
        <end position="93"/>
    </location>
</feature>
<feature type="transmembrane region" description="Helical" evidence="1">
    <location>
        <begin position="31"/>
        <end position="52"/>
    </location>
</feature>
<proteinExistence type="predicted"/>
<keyword evidence="1" id="KW-0472">Membrane</keyword>
<feature type="transmembrane region" description="Helical" evidence="1">
    <location>
        <begin position="206"/>
        <end position="230"/>
    </location>
</feature>
<evidence type="ECO:0008006" key="4">
    <source>
        <dbReference type="Google" id="ProtNLM"/>
    </source>
</evidence>
<feature type="transmembrane region" description="Helical" evidence="1">
    <location>
        <begin position="114"/>
        <end position="146"/>
    </location>
</feature>
<feature type="transmembrane region" description="Helical" evidence="1">
    <location>
        <begin position="158"/>
        <end position="185"/>
    </location>
</feature>
<sequence>MTQPEQKTLPVLRVVKEAYLTFRANLKQHIFLSYIFYLPLTLFLFAPELLVIKYMTLADGQIAYHLSKLQLSYLAASFLIFVALTMLFFRLHLLGRDNFLKFSLPDLGRILVKYLLYLAAMIILLMIFVIMVTTVLGLVLSIVAGISGLDLAPQHNRALAMTIATAISLLTVGISFRMMMTFISIAENRKFIPFKEAWYYTRNNGVALFLCFLLTFLPAWLVYMACFNLLAALLATTGNGTATIDPTFIVAQYVLCPIIFAPGSLFCAGLTQAYAYLVGPRKDTGHIADLIV</sequence>
<evidence type="ECO:0000256" key="1">
    <source>
        <dbReference type="SAM" id="Phobius"/>
    </source>
</evidence>
<dbReference type="EMBL" id="VFIY01000005">
    <property type="protein sequence ID" value="TPD61633.1"/>
    <property type="molecule type" value="Genomic_DNA"/>
</dbReference>
<evidence type="ECO:0000313" key="3">
    <source>
        <dbReference type="Proteomes" id="UP000319148"/>
    </source>
</evidence>
<keyword evidence="3" id="KW-1185">Reference proteome</keyword>
<organism evidence="2 3">
    <name type="scientific">Emcibacter nanhaiensis</name>
    <dbReference type="NCBI Taxonomy" id="1505037"/>
    <lineage>
        <taxon>Bacteria</taxon>
        <taxon>Pseudomonadati</taxon>
        <taxon>Pseudomonadota</taxon>
        <taxon>Alphaproteobacteria</taxon>
        <taxon>Emcibacterales</taxon>
        <taxon>Emcibacteraceae</taxon>
        <taxon>Emcibacter</taxon>
    </lineage>
</organism>
<dbReference type="AlphaFoldDB" id="A0A501PMH4"/>
<dbReference type="OrthoDB" id="9880872at2"/>
<dbReference type="RefSeq" id="WP_139939151.1">
    <property type="nucleotide sequence ID" value="NZ_JBHSYP010000003.1"/>
</dbReference>
<keyword evidence="1" id="KW-0812">Transmembrane</keyword>
<comment type="caution">
    <text evidence="2">The sequence shown here is derived from an EMBL/GenBank/DDBJ whole genome shotgun (WGS) entry which is preliminary data.</text>
</comment>
<protein>
    <recommendedName>
        <fullName evidence="4">Glycerophosphoryl diester phosphodiesterase membrane domain-containing protein</fullName>
    </recommendedName>
</protein>
<accession>A0A501PMH4</accession>
<evidence type="ECO:0000313" key="2">
    <source>
        <dbReference type="EMBL" id="TPD61633.1"/>
    </source>
</evidence>
<dbReference type="Proteomes" id="UP000319148">
    <property type="component" value="Unassembled WGS sequence"/>
</dbReference>
<feature type="transmembrane region" description="Helical" evidence="1">
    <location>
        <begin position="250"/>
        <end position="277"/>
    </location>
</feature>
<keyword evidence="1" id="KW-1133">Transmembrane helix</keyword>
<reference evidence="3" key="1">
    <citation type="submission" date="2019-06" db="EMBL/GenBank/DDBJ databases">
        <title>The complete genome of Emcibacter congregatus ZYLT.</title>
        <authorList>
            <person name="Zhao Z."/>
        </authorList>
    </citation>
    <scope>NUCLEOTIDE SEQUENCE [LARGE SCALE GENOMIC DNA]</scope>
    <source>
        <strain evidence="3">MCCC 1A06723</strain>
    </source>
</reference>
<name>A0A501PMH4_9PROT</name>
<gene>
    <name evidence="2" type="ORF">FIV46_05335</name>
</gene>